<organism evidence="1 2">
    <name type="scientific">Clostridium magnum DSM 2767</name>
    <dbReference type="NCBI Taxonomy" id="1121326"/>
    <lineage>
        <taxon>Bacteria</taxon>
        <taxon>Bacillati</taxon>
        <taxon>Bacillota</taxon>
        <taxon>Clostridia</taxon>
        <taxon>Eubacteriales</taxon>
        <taxon>Clostridiaceae</taxon>
        <taxon>Clostridium</taxon>
    </lineage>
</organism>
<name>A0A162QCG7_9CLOT</name>
<dbReference type="Proteomes" id="UP000076603">
    <property type="component" value="Unassembled WGS sequence"/>
</dbReference>
<dbReference type="AlphaFoldDB" id="A0A162QCG7"/>
<evidence type="ECO:0000313" key="2">
    <source>
        <dbReference type="Proteomes" id="UP000076603"/>
    </source>
</evidence>
<protein>
    <submittedName>
        <fullName evidence="1">Uncharacterized protein</fullName>
    </submittedName>
</protein>
<dbReference type="STRING" id="1121326.CLMAG_63110"/>
<evidence type="ECO:0000313" key="1">
    <source>
        <dbReference type="EMBL" id="KZL88384.1"/>
    </source>
</evidence>
<keyword evidence="2" id="KW-1185">Reference proteome</keyword>
<dbReference type="PATRIC" id="fig|1121326.3.peg.6378"/>
<gene>
    <name evidence="1" type="ORF">CLMAG_63110</name>
</gene>
<dbReference type="RefSeq" id="WP_066631192.1">
    <property type="nucleotide sequence ID" value="NZ_LWAE01000020.1"/>
</dbReference>
<sequence>MDNLQLIKSNQQSKYEEIIEYLSQDNGYWLENDIWDAIETFFIGEKISNMRYIDFSNIKNDNLKNEIKYFFFTNIKKNY</sequence>
<proteinExistence type="predicted"/>
<dbReference type="OrthoDB" id="568347at2"/>
<accession>A0A162QCG7</accession>
<comment type="caution">
    <text evidence="1">The sequence shown here is derived from an EMBL/GenBank/DDBJ whole genome shotgun (WGS) entry which is preliminary data.</text>
</comment>
<reference evidence="1 2" key="1">
    <citation type="submission" date="2016-04" db="EMBL/GenBank/DDBJ databases">
        <title>Genome sequence of Clostridium magnum DSM 2767.</title>
        <authorList>
            <person name="Poehlein A."/>
            <person name="Uhlig R."/>
            <person name="Fischer R."/>
            <person name="Bahl H."/>
            <person name="Daniel R."/>
        </authorList>
    </citation>
    <scope>NUCLEOTIDE SEQUENCE [LARGE SCALE GENOMIC DNA]</scope>
    <source>
        <strain evidence="1 2">DSM 2767</strain>
    </source>
</reference>
<dbReference type="EMBL" id="LWAE01000020">
    <property type="protein sequence ID" value="KZL88384.1"/>
    <property type="molecule type" value="Genomic_DNA"/>
</dbReference>